<accession>M7AXB9</accession>
<reference evidence="3" key="1">
    <citation type="journal article" date="2013" name="Nat. Genet.">
        <title>The draft genomes of soft-shell turtle and green sea turtle yield insights into the development and evolution of the turtle-specific body plan.</title>
        <authorList>
            <person name="Wang Z."/>
            <person name="Pascual-Anaya J."/>
            <person name="Zadissa A."/>
            <person name="Li W."/>
            <person name="Niimura Y."/>
            <person name="Huang Z."/>
            <person name="Li C."/>
            <person name="White S."/>
            <person name="Xiong Z."/>
            <person name="Fang D."/>
            <person name="Wang B."/>
            <person name="Ming Y."/>
            <person name="Chen Y."/>
            <person name="Zheng Y."/>
            <person name="Kuraku S."/>
            <person name="Pignatelli M."/>
            <person name="Herrero J."/>
            <person name="Beal K."/>
            <person name="Nozawa M."/>
            <person name="Li Q."/>
            <person name="Wang J."/>
            <person name="Zhang H."/>
            <person name="Yu L."/>
            <person name="Shigenobu S."/>
            <person name="Wang J."/>
            <person name="Liu J."/>
            <person name="Flicek P."/>
            <person name="Searle S."/>
            <person name="Wang J."/>
            <person name="Kuratani S."/>
            <person name="Yin Y."/>
            <person name="Aken B."/>
            <person name="Zhang G."/>
            <person name="Irie N."/>
        </authorList>
    </citation>
    <scope>NUCLEOTIDE SEQUENCE [LARGE SCALE GENOMIC DNA]</scope>
</reference>
<organism evidence="2 3">
    <name type="scientific">Chelonia mydas</name>
    <name type="common">Green sea-turtle</name>
    <name type="synonym">Chelonia agassizi</name>
    <dbReference type="NCBI Taxonomy" id="8469"/>
    <lineage>
        <taxon>Eukaryota</taxon>
        <taxon>Metazoa</taxon>
        <taxon>Chordata</taxon>
        <taxon>Craniata</taxon>
        <taxon>Vertebrata</taxon>
        <taxon>Euteleostomi</taxon>
        <taxon>Archelosauria</taxon>
        <taxon>Testudinata</taxon>
        <taxon>Testudines</taxon>
        <taxon>Cryptodira</taxon>
        <taxon>Durocryptodira</taxon>
        <taxon>Americhelydia</taxon>
        <taxon>Chelonioidea</taxon>
        <taxon>Cheloniidae</taxon>
        <taxon>Chelonia</taxon>
    </lineage>
</organism>
<name>M7AXB9_CHEMY</name>
<evidence type="ECO:0000256" key="1">
    <source>
        <dbReference type="SAM" id="MobiDB-lite"/>
    </source>
</evidence>
<dbReference type="EMBL" id="KB551459">
    <property type="protein sequence ID" value="EMP30161.1"/>
    <property type="molecule type" value="Genomic_DNA"/>
</dbReference>
<evidence type="ECO:0000313" key="3">
    <source>
        <dbReference type="Proteomes" id="UP000031443"/>
    </source>
</evidence>
<feature type="region of interest" description="Disordered" evidence="1">
    <location>
        <begin position="101"/>
        <end position="143"/>
    </location>
</feature>
<gene>
    <name evidence="2" type="ORF">UY3_12715</name>
</gene>
<sequence length="296" mass="31875">MANAPVTIGYVYATAVSRPTLRNSSYVNNVAGANVPEVELPRGLHRGGRWEKLSRRLTLLFLSGLEYGLDWRVICSRFRGSLLDPLNRLSMASGKELQKARLGPCGKSPRLHSHRTDSAHPGLGRCRFGEGGPEDSHRGDSDLDKAQGGFGILSYDVISPAVRCSTRRLFPSPGGSSSKLLSTAIGSALRTSYKKSWNKTAFPRQSGEARALPGLYGKAGLAHGHCRSPQTVCFPPHLSKRNPASPAVPDAFGPEGPMTTSSGEGDRGVQWQEANDMGLSDSRAKLNAAFKYTVEK</sequence>
<dbReference type="Proteomes" id="UP000031443">
    <property type="component" value="Unassembled WGS sequence"/>
</dbReference>
<dbReference type="AlphaFoldDB" id="M7AXB9"/>
<evidence type="ECO:0000313" key="2">
    <source>
        <dbReference type="EMBL" id="EMP30161.1"/>
    </source>
</evidence>
<feature type="region of interest" description="Disordered" evidence="1">
    <location>
        <begin position="240"/>
        <end position="280"/>
    </location>
</feature>
<feature type="compositionally biased region" description="Basic and acidic residues" evidence="1">
    <location>
        <begin position="134"/>
        <end position="143"/>
    </location>
</feature>
<keyword evidence="3" id="KW-1185">Reference proteome</keyword>
<proteinExistence type="predicted"/>
<protein>
    <submittedName>
        <fullName evidence="2">Uncharacterized protein</fullName>
    </submittedName>
</protein>